<dbReference type="EMBL" id="LIAE01008577">
    <property type="protein sequence ID" value="PAV73533.1"/>
    <property type="molecule type" value="Genomic_DNA"/>
</dbReference>
<evidence type="ECO:0000313" key="3">
    <source>
        <dbReference type="Proteomes" id="UP000218231"/>
    </source>
</evidence>
<name>A0A2A2KI30_9BILA</name>
<proteinExistence type="predicted"/>
<reference evidence="2 3" key="1">
    <citation type="journal article" date="2017" name="Curr. Biol.">
        <title>Genome architecture and evolution of a unichromosomal asexual nematode.</title>
        <authorList>
            <person name="Fradin H."/>
            <person name="Zegar C."/>
            <person name="Gutwein M."/>
            <person name="Lucas J."/>
            <person name="Kovtun M."/>
            <person name="Corcoran D."/>
            <person name="Baugh L.R."/>
            <person name="Kiontke K."/>
            <person name="Gunsalus K."/>
            <person name="Fitch D.H."/>
            <person name="Piano F."/>
        </authorList>
    </citation>
    <scope>NUCLEOTIDE SEQUENCE [LARGE SCALE GENOMIC DNA]</scope>
    <source>
        <strain evidence="2">PF1309</strain>
    </source>
</reference>
<feature type="compositionally biased region" description="Basic and acidic residues" evidence="1">
    <location>
        <begin position="1"/>
        <end position="18"/>
    </location>
</feature>
<accession>A0A2A2KI30</accession>
<evidence type="ECO:0000313" key="2">
    <source>
        <dbReference type="EMBL" id="PAV73533.1"/>
    </source>
</evidence>
<keyword evidence="3" id="KW-1185">Reference proteome</keyword>
<protein>
    <submittedName>
        <fullName evidence="2">Uncharacterized protein</fullName>
    </submittedName>
</protein>
<gene>
    <name evidence="2" type="ORF">WR25_04746</name>
</gene>
<feature type="region of interest" description="Disordered" evidence="1">
    <location>
        <begin position="1"/>
        <end position="21"/>
    </location>
</feature>
<dbReference type="AlphaFoldDB" id="A0A2A2KI30"/>
<organism evidence="2 3">
    <name type="scientific">Diploscapter pachys</name>
    <dbReference type="NCBI Taxonomy" id="2018661"/>
    <lineage>
        <taxon>Eukaryota</taxon>
        <taxon>Metazoa</taxon>
        <taxon>Ecdysozoa</taxon>
        <taxon>Nematoda</taxon>
        <taxon>Chromadorea</taxon>
        <taxon>Rhabditida</taxon>
        <taxon>Rhabditina</taxon>
        <taxon>Rhabditomorpha</taxon>
        <taxon>Rhabditoidea</taxon>
        <taxon>Rhabditidae</taxon>
        <taxon>Diploscapter</taxon>
    </lineage>
</organism>
<sequence length="216" mass="23239">MAPLDDQRHHLGDQRGDEAEVTVAAERRQIRAQTPAGMVRTLGPDQGPRLRIALRVRLRIGDRGAKVERVGLPRHLPAAQPTDDLVAVDHPPRRQIGQRRRIGGIGGVERQAGKGIVRVHAGSLTRKRTGSGWIRSVSEAVALGRGYLASTGSALPFLRGFFGAAGSIANDSAPSFIFTVTSPPWTSLPNSSSSASGCFIFSWIRRPIGRAPYNLS</sequence>
<comment type="caution">
    <text evidence="2">The sequence shown here is derived from an EMBL/GenBank/DDBJ whole genome shotgun (WGS) entry which is preliminary data.</text>
</comment>
<dbReference type="Proteomes" id="UP000218231">
    <property type="component" value="Unassembled WGS sequence"/>
</dbReference>
<evidence type="ECO:0000256" key="1">
    <source>
        <dbReference type="SAM" id="MobiDB-lite"/>
    </source>
</evidence>